<evidence type="ECO:0000256" key="1">
    <source>
        <dbReference type="ARBA" id="ARBA00004651"/>
    </source>
</evidence>
<evidence type="ECO:0000256" key="3">
    <source>
        <dbReference type="ARBA" id="ARBA00022475"/>
    </source>
</evidence>
<dbReference type="OrthoDB" id="5812615at2"/>
<evidence type="ECO:0000256" key="2">
    <source>
        <dbReference type="ARBA" id="ARBA00022448"/>
    </source>
</evidence>
<feature type="transmembrane region" description="Helical" evidence="7">
    <location>
        <begin position="107"/>
        <end position="124"/>
    </location>
</feature>
<dbReference type="GO" id="GO:0005886">
    <property type="term" value="C:plasma membrane"/>
    <property type="evidence" value="ECO:0007669"/>
    <property type="project" value="UniProtKB-SubCell"/>
</dbReference>
<dbReference type="GO" id="GO:0055085">
    <property type="term" value="P:transmembrane transport"/>
    <property type="evidence" value="ECO:0007669"/>
    <property type="project" value="InterPro"/>
</dbReference>
<dbReference type="RefSeq" id="WP_135482808.1">
    <property type="nucleotide sequence ID" value="NZ_SRMF01000002.1"/>
</dbReference>
<gene>
    <name evidence="9" type="ORF">E4656_08735</name>
</gene>
<keyword evidence="4 7" id="KW-0812">Transmembrane</keyword>
<accession>A0A4Z0WGC6</accession>
<dbReference type="InterPro" id="IPR035906">
    <property type="entry name" value="MetI-like_sf"/>
</dbReference>
<dbReference type="Pfam" id="PF00528">
    <property type="entry name" value="BPD_transp_1"/>
    <property type="match status" value="1"/>
</dbReference>
<dbReference type="EMBL" id="SRMF01000002">
    <property type="protein sequence ID" value="TGG94241.1"/>
    <property type="molecule type" value="Genomic_DNA"/>
</dbReference>
<feature type="domain" description="ABC transmembrane type-1" evidence="8">
    <location>
        <begin position="70"/>
        <end position="281"/>
    </location>
</feature>
<proteinExistence type="inferred from homology"/>
<keyword evidence="6 7" id="KW-0472">Membrane</keyword>
<evidence type="ECO:0000256" key="4">
    <source>
        <dbReference type="ARBA" id="ARBA00022692"/>
    </source>
</evidence>
<keyword evidence="10" id="KW-1185">Reference proteome</keyword>
<dbReference type="SUPFAM" id="SSF161098">
    <property type="entry name" value="MetI-like"/>
    <property type="match status" value="1"/>
</dbReference>
<evidence type="ECO:0000256" key="5">
    <source>
        <dbReference type="ARBA" id="ARBA00022989"/>
    </source>
</evidence>
<dbReference type="InterPro" id="IPR000515">
    <property type="entry name" value="MetI-like"/>
</dbReference>
<keyword evidence="2 7" id="KW-0813">Transport</keyword>
<feature type="transmembrane region" description="Helical" evidence="7">
    <location>
        <begin position="212"/>
        <end position="232"/>
    </location>
</feature>
<feature type="transmembrane region" description="Helical" evidence="7">
    <location>
        <begin position="12"/>
        <end position="38"/>
    </location>
</feature>
<reference evidence="9 10" key="1">
    <citation type="submission" date="2019-04" db="EMBL/GenBank/DDBJ databases">
        <title>Natronospirillum operosus gen. nov., sp. nov., a haloalkaliphilic satellite isolated from decaying biomass of laboratory culture of cyanobacterium Geitlerinema sp. and proposal of Natronospirillaceae fam. nov. and Saccharospirillaceae fam. nov.</title>
        <authorList>
            <person name="Kevbrin V."/>
            <person name="Boltyanskaya Y."/>
            <person name="Koziaeva V."/>
            <person name="Grouzdev D.S."/>
            <person name="Park M."/>
            <person name="Cho J."/>
        </authorList>
    </citation>
    <scope>NUCLEOTIDE SEQUENCE [LARGE SCALE GENOMIC DNA]</scope>
    <source>
        <strain evidence="9 10">G-116</strain>
    </source>
</reference>
<protein>
    <submittedName>
        <fullName evidence="9">Sugar ABC transporter permease</fullName>
    </submittedName>
</protein>
<organism evidence="9 10">
    <name type="scientific">Natronospirillum operosum</name>
    <dbReference type="NCBI Taxonomy" id="2759953"/>
    <lineage>
        <taxon>Bacteria</taxon>
        <taxon>Pseudomonadati</taxon>
        <taxon>Pseudomonadota</taxon>
        <taxon>Gammaproteobacteria</taxon>
        <taxon>Oceanospirillales</taxon>
        <taxon>Natronospirillaceae</taxon>
        <taxon>Natronospirillum</taxon>
    </lineage>
</organism>
<dbReference type="Proteomes" id="UP000297475">
    <property type="component" value="Unassembled WGS sequence"/>
</dbReference>
<keyword evidence="3" id="KW-1003">Cell membrane</keyword>
<evidence type="ECO:0000313" key="10">
    <source>
        <dbReference type="Proteomes" id="UP000297475"/>
    </source>
</evidence>
<dbReference type="PANTHER" id="PTHR43005">
    <property type="entry name" value="BLR7065 PROTEIN"/>
    <property type="match status" value="1"/>
</dbReference>
<dbReference type="CDD" id="cd06261">
    <property type="entry name" value="TM_PBP2"/>
    <property type="match status" value="1"/>
</dbReference>
<dbReference type="PANTHER" id="PTHR43005:SF2">
    <property type="entry name" value="INTEGRAL MEMBRANE SUGAR TRANSPORT PROTEIN"/>
    <property type="match status" value="1"/>
</dbReference>
<evidence type="ECO:0000313" key="9">
    <source>
        <dbReference type="EMBL" id="TGG94241.1"/>
    </source>
</evidence>
<evidence type="ECO:0000259" key="8">
    <source>
        <dbReference type="PROSITE" id="PS50928"/>
    </source>
</evidence>
<feature type="transmembrane region" description="Helical" evidence="7">
    <location>
        <begin position="265"/>
        <end position="286"/>
    </location>
</feature>
<comment type="subcellular location">
    <subcellularLocation>
        <location evidence="1 7">Cell membrane</location>
        <topology evidence="1 7">Multi-pass membrane protein</topology>
    </subcellularLocation>
</comment>
<evidence type="ECO:0000256" key="7">
    <source>
        <dbReference type="RuleBase" id="RU363032"/>
    </source>
</evidence>
<dbReference type="PROSITE" id="PS50928">
    <property type="entry name" value="ABC_TM1"/>
    <property type="match status" value="1"/>
</dbReference>
<evidence type="ECO:0000256" key="6">
    <source>
        <dbReference type="ARBA" id="ARBA00023136"/>
    </source>
</evidence>
<name>A0A4Z0WGC6_9GAMM</name>
<sequence>MATHNYNRSMARWLLMPAVLLLIVWMAVPLSMTIYYSVLDFNLLMPGMRDFVGFENYVFFFTDPSFIAGLRNTLVLVGSVLIITIGLGTLIAVLIDQPFYGRNIVRILVIAPFFIMPTVNALVWKNLMFHPVNGFLSFVYRVFGATPVDWFSQYPMLAIIIIVSWQWLPFAILILMTALQSMDQQQVEAARLEGAGPVAVFRHIAIPHLQRPLVVVLMIQTIFLLTIFAEIYTTTGGGPGTQTTNLAYLIFHQALLQFDVGMASAGGIVAVILANIVAIFLIRVVGKTLAEH</sequence>
<dbReference type="Gene3D" id="1.10.3720.10">
    <property type="entry name" value="MetI-like"/>
    <property type="match status" value="1"/>
</dbReference>
<comment type="similarity">
    <text evidence="7">Belongs to the binding-protein-dependent transport system permease family.</text>
</comment>
<feature type="transmembrane region" description="Helical" evidence="7">
    <location>
        <begin position="74"/>
        <end position="95"/>
    </location>
</feature>
<dbReference type="AlphaFoldDB" id="A0A4Z0WGC6"/>
<feature type="transmembrane region" description="Helical" evidence="7">
    <location>
        <begin position="156"/>
        <end position="176"/>
    </location>
</feature>
<comment type="caution">
    <text evidence="9">The sequence shown here is derived from an EMBL/GenBank/DDBJ whole genome shotgun (WGS) entry which is preliminary data.</text>
</comment>
<keyword evidence="5 7" id="KW-1133">Transmembrane helix</keyword>